<keyword evidence="2" id="KW-1185">Reference proteome</keyword>
<protein>
    <submittedName>
        <fullName evidence="1">Clustered mitochondria protein</fullName>
    </submittedName>
</protein>
<reference evidence="2" key="1">
    <citation type="journal article" date="2019" name="MBio">
        <title>Comparative genomics for the elucidation of multidrug resistance (MDR) in Candida lusitaniae.</title>
        <authorList>
            <person name="Kannan A."/>
            <person name="Asner S.A."/>
            <person name="Trachsel E."/>
            <person name="Kelly S."/>
            <person name="Parker J."/>
            <person name="Sanglard D."/>
        </authorList>
    </citation>
    <scope>NUCLEOTIDE SEQUENCE [LARGE SCALE GENOMIC DNA]</scope>
    <source>
        <strain evidence="2">P1</strain>
    </source>
</reference>
<proteinExistence type="predicted"/>
<name>A0ACD0WJA2_CLALS</name>
<dbReference type="Proteomes" id="UP000326582">
    <property type="component" value="Chromosome 3"/>
</dbReference>
<organism evidence="1 2">
    <name type="scientific">Clavispora lusitaniae</name>
    <name type="common">Candida lusitaniae</name>
    <dbReference type="NCBI Taxonomy" id="36911"/>
    <lineage>
        <taxon>Eukaryota</taxon>
        <taxon>Fungi</taxon>
        <taxon>Dikarya</taxon>
        <taxon>Ascomycota</taxon>
        <taxon>Saccharomycotina</taxon>
        <taxon>Pichiomycetes</taxon>
        <taxon>Metschnikowiaceae</taxon>
        <taxon>Clavispora</taxon>
    </lineage>
</organism>
<evidence type="ECO:0000313" key="1">
    <source>
        <dbReference type="EMBL" id="QFZ27552.1"/>
    </source>
</evidence>
<sequence>MSCRSDIPASAVSSTIATIDCNGKLLSHQRYVGFSLILRQCRNIFSRTESTQLWFPRNAKMSRPLSPHQFPPKFFTDTPPPSTMAESTPDPVKEAKLRIRLPSCVGSKIEFVESHHALSETIADVKEALAATSVLNNLTNYALVYGDVRITDEFDDFSTLEEALGSSGDIDLQLVEAPYTLKKVHEHLLRFRENVGLNFFDFAARSPGVLGGSKLGSLGLRDIEATKDEKKENEDKTTKESEPKTENETKANSEVAKDSKKPGKKGKKAKKQETLEPEPKAEASKPETETDSDAALATAISQTVSSVLDFSCDLEKHADAESVFSLWKLPLKSFALSPWNPVPSSQRLKGDLLYLTLTTLEGETFSITCHASGFFVNRISNASFNPILKTNEKGVSRKAYVFYDLVSQLSPLFSQTIAQNKERLATASQFSDSYLLPTQSPALPWSVSQAQVATRNVADASRVMAESFSHGVDGAELAKDWNDEFQGIKEFPRESFNERLLREKLLSKYIQEFRQVAVATAVSIVEGNVVPLNPNEPRDRHIYLRNNIFYSFGVNATGAHDSTGGDEAARYCAAKDVSAVRLLNRVDAPGVSSLLACVVDYLGERVVCQAPVPGVFSEQTDAEGNAVDKVVYGLSLEANEIRTDAEFADALKPLADAFHLKPHRVQLESGADSGQDVVLSKDTKGLKGTDGRKYVIDLYRTTPLDVSFVEKHCTSSETSYPHREASVRHEAVEEWYRRKAAAIFKVETERLEKEGKLEGKERPQVALQYDELNLNPDAFTGVNESADDQKAVRELSEFISQHLIPEFLNDVAQNAAPFDGAQLSDYMHRGGINMRYLGTIATEAQKKADTHAQEIAAAIEENEKKRLESEKKQKEAEKEAEKDSEKDSDKDSEKSSDKTEQSDSDKPEEEKPEEEKSAATLLPVAANMAALQRLCVQEMVARGVKHVLRRLGSSVPLLLKPHFVAHVHNCLLGSTSTVSIDDAVSSLVSKKELAFVKLTPQEIVSLVEREVLVRFRYTLSSGWEKEIHALPLVREIAHKVGIQWKASALRFNKESGHRVLVADDIVSFVPVVKDSSFRCSFVDEIFETARVQIRDGAEVGWALLEELASFYQQIYGTVHTETASFYSSLAQIYAENNMSVEAAIVARRAVILFERLCGCDSYEAINAYVKASFYDSLNKDHESAFKLNTHAFEAWSVVYGPEHPNTVNTLSNFGTVLQELKSTGEARRFFERAIELSEKLNGDSSDITAIIRHRLGVLLVQASEFQAALEQFQAAGAVFSKVVGHDDVLSKECRNFAGNIAKYLAYTEQQKKMAAQAKPKAKPTVIKPVKAKKNHTPTPDPEIASKSVDEILQFIEGGSGKKNKKKK</sequence>
<gene>
    <name evidence="1" type="ORF">EJF14_30526</name>
</gene>
<dbReference type="EMBL" id="CP038486">
    <property type="protein sequence ID" value="QFZ27552.1"/>
    <property type="molecule type" value="Genomic_DNA"/>
</dbReference>
<accession>A0ACD0WJA2</accession>
<evidence type="ECO:0000313" key="2">
    <source>
        <dbReference type="Proteomes" id="UP000326582"/>
    </source>
</evidence>